<evidence type="ECO:0000313" key="7">
    <source>
        <dbReference type="EMBL" id="QEA04059.1"/>
    </source>
</evidence>
<dbReference type="Gene3D" id="3.40.30.10">
    <property type="entry name" value="Glutaredoxin"/>
    <property type="match status" value="1"/>
</dbReference>
<dbReference type="GO" id="GO:0046872">
    <property type="term" value="F:metal ion binding"/>
    <property type="evidence" value="ECO:0007669"/>
    <property type="project" value="UniProtKB-KW"/>
</dbReference>
<dbReference type="InterPro" id="IPR042128">
    <property type="entry name" value="NuoE_dom"/>
</dbReference>
<dbReference type="PANTHER" id="PTHR10371">
    <property type="entry name" value="NADH DEHYDROGENASE UBIQUINONE FLAVOPROTEIN 2, MITOCHONDRIAL"/>
    <property type="match status" value="1"/>
</dbReference>
<dbReference type="CDD" id="cd03064">
    <property type="entry name" value="TRX_Fd_NuoE"/>
    <property type="match status" value="1"/>
</dbReference>
<proteinExistence type="inferred from homology"/>
<dbReference type="NCBIfam" id="TIGR01958">
    <property type="entry name" value="nuoE_fam"/>
    <property type="match status" value="1"/>
</dbReference>
<dbReference type="EMBL" id="MN079079">
    <property type="protein sequence ID" value="QEA04059.1"/>
    <property type="molecule type" value="Genomic_DNA"/>
</dbReference>
<keyword evidence="5" id="KW-0411">Iron-sulfur</keyword>
<dbReference type="Gene3D" id="1.10.10.1590">
    <property type="entry name" value="NADH-quinone oxidoreductase subunit E"/>
    <property type="match status" value="1"/>
</dbReference>
<dbReference type="Pfam" id="PF01257">
    <property type="entry name" value="2Fe-2S_thioredx"/>
    <property type="match status" value="1"/>
</dbReference>
<dbReference type="PANTHER" id="PTHR10371:SF3">
    <property type="entry name" value="NADH DEHYDROGENASE [UBIQUINONE] FLAVOPROTEIN 2, MITOCHONDRIAL"/>
    <property type="match status" value="1"/>
</dbReference>
<evidence type="ECO:0000256" key="6">
    <source>
        <dbReference type="ARBA" id="ARBA00034078"/>
    </source>
</evidence>
<keyword evidence="7" id="KW-0560">Oxidoreductase</keyword>
<dbReference type="InterPro" id="IPR002023">
    <property type="entry name" value="NuoE-like"/>
</dbReference>
<name>A0A5B8R5H3_9ZZZZ</name>
<dbReference type="GO" id="GO:0003954">
    <property type="term" value="F:NADH dehydrogenase activity"/>
    <property type="evidence" value="ECO:0007669"/>
    <property type="project" value="TreeGrafter"/>
</dbReference>
<reference evidence="7" key="1">
    <citation type="submission" date="2019-06" db="EMBL/GenBank/DDBJ databases">
        <authorList>
            <person name="Murdoch R.W."/>
            <person name="Fathepure B."/>
        </authorList>
    </citation>
    <scope>NUCLEOTIDE SEQUENCE</scope>
</reference>
<sequence>MSSEQLAEKYLTAHQREEIDHWLAKYPDDDKGRRSAVIPALHIAQEGNGGWLSRELIDAVAEYLGLPTTKVYEVATFYSMFDTSPVGRHKVNVCTNVSCMLRGGEELLAHIEERLGITVGETTADGRVTLKHEDECLAGCTGAPMMLVDEVYHTNLTPEKVDEILENLE</sequence>
<comment type="similarity">
    <text evidence="1">Belongs to the complex I 24 kDa subunit family.</text>
</comment>
<organism evidence="7">
    <name type="scientific">uncultured organism</name>
    <dbReference type="NCBI Taxonomy" id="155900"/>
    <lineage>
        <taxon>unclassified sequences</taxon>
        <taxon>environmental samples</taxon>
    </lineage>
</organism>
<evidence type="ECO:0000256" key="2">
    <source>
        <dbReference type="ARBA" id="ARBA00022714"/>
    </source>
</evidence>
<dbReference type="GO" id="GO:0051537">
    <property type="term" value="F:2 iron, 2 sulfur cluster binding"/>
    <property type="evidence" value="ECO:0007669"/>
    <property type="project" value="UniProtKB-KW"/>
</dbReference>
<keyword evidence="3" id="KW-0479">Metal-binding</keyword>
<evidence type="ECO:0000256" key="3">
    <source>
        <dbReference type="ARBA" id="ARBA00022723"/>
    </source>
</evidence>
<protein>
    <submittedName>
        <fullName evidence="7">NADH-quinone oxidoreductase subunit E</fullName>
        <ecNumber evidence="7">1.6.5.11</ecNumber>
    </submittedName>
</protein>
<evidence type="ECO:0000256" key="5">
    <source>
        <dbReference type="ARBA" id="ARBA00023014"/>
    </source>
</evidence>
<dbReference type="SUPFAM" id="SSF52833">
    <property type="entry name" value="Thioredoxin-like"/>
    <property type="match status" value="1"/>
</dbReference>
<dbReference type="InterPro" id="IPR041921">
    <property type="entry name" value="NuoE_N"/>
</dbReference>
<dbReference type="FunFam" id="1.10.10.1590:FF:000001">
    <property type="entry name" value="NADH-quinone oxidoreductase subunit E"/>
    <property type="match status" value="1"/>
</dbReference>
<accession>A0A5B8R5H3</accession>
<evidence type="ECO:0000256" key="4">
    <source>
        <dbReference type="ARBA" id="ARBA00023004"/>
    </source>
</evidence>
<comment type="cofactor">
    <cofactor evidence="6">
        <name>[2Fe-2S] cluster</name>
        <dbReference type="ChEBI" id="CHEBI:190135"/>
    </cofactor>
</comment>
<dbReference type="InterPro" id="IPR036249">
    <property type="entry name" value="Thioredoxin-like_sf"/>
</dbReference>
<dbReference type="EC" id="1.6.5.11" evidence="7"/>
<dbReference type="NCBIfam" id="NF005722">
    <property type="entry name" value="PRK07539.1-2"/>
    <property type="match status" value="1"/>
</dbReference>
<keyword evidence="2" id="KW-0001">2Fe-2S</keyword>
<keyword evidence="4" id="KW-0408">Iron</keyword>
<dbReference type="PIRSF" id="PIRSF000216">
    <property type="entry name" value="NADH_DH_24kDa"/>
    <property type="match status" value="1"/>
</dbReference>
<dbReference type="AlphaFoldDB" id="A0A5B8R5H3"/>
<gene>
    <name evidence="7" type="primary">nuoE</name>
    <name evidence="7" type="ORF">KBTEX_00361</name>
</gene>
<evidence type="ECO:0000256" key="1">
    <source>
        <dbReference type="ARBA" id="ARBA00010643"/>
    </source>
</evidence>